<reference evidence="1" key="1">
    <citation type="submission" date="2017-05" db="EMBL/GenBank/DDBJ databases">
        <authorList>
            <person name="Song R."/>
            <person name="Chenine A.L."/>
            <person name="Ruprecht R.M."/>
        </authorList>
    </citation>
    <scope>NUCLEOTIDE SEQUENCE</scope>
    <source>
        <strain evidence="1">Kingella_eburonensis</strain>
    </source>
</reference>
<sequence length="47" mass="5336">MKQNSQQEKIRKLKTEALVLSLKAFQAAKEKNLVQTITVQPIPNKSN</sequence>
<organism evidence="2 3">
    <name type="scientific">Kingella negevensis</name>
    <dbReference type="NCBI Taxonomy" id="1522312"/>
    <lineage>
        <taxon>Bacteria</taxon>
        <taxon>Pseudomonadati</taxon>
        <taxon>Pseudomonadota</taxon>
        <taxon>Betaproteobacteria</taxon>
        <taxon>Neisseriales</taxon>
        <taxon>Neisseriaceae</taxon>
        <taxon>Kingella</taxon>
    </lineage>
</organism>
<proteinExistence type="predicted"/>
<dbReference type="EMBL" id="FXUV01000033">
    <property type="protein sequence ID" value="SMQ12819.1"/>
    <property type="molecule type" value="Genomic_DNA"/>
</dbReference>
<keyword evidence="3" id="KW-1185">Reference proteome</keyword>
<dbReference type="Proteomes" id="UP000215450">
    <property type="component" value="Unassembled WGS sequence"/>
</dbReference>
<dbReference type="EMBL" id="FXUV02000039">
    <property type="protein sequence ID" value="SNB76577.1"/>
    <property type="molecule type" value="Genomic_DNA"/>
</dbReference>
<evidence type="ECO:0000313" key="1">
    <source>
        <dbReference type="EMBL" id="SMQ12819.1"/>
    </source>
</evidence>
<accession>A0A238TBZ3</accession>
<name>A0A238TBZ3_9NEIS</name>
<evidence type="ECO:0000313" key="2">
    <source>
        <dbReference type="EMBL" id="SNB76577.1"/>
    </source>
</evidence>
<reference evidence="3" key="2">
    <citation type="submission" date="2017-06" db="EMBL/GenBank/DDBJ databases">
        <authorList>
            <person name="Laurent S."/>
        </authorList>
    </citation>
    <scope>NUCLEOTIDE SEQUENCE [LARGE SCALE GENOMIC DNA]</scope>
</reference>
<reference evidence="2" key="3">
    <citation type="submission" date="2017-06" db="EMBL/GenBank/DDBJ databases">
        <authorList>
            <person name="Kim H.J."/>
            <person name="Triplett B.A."/>
        </authorList>
    </citation>
    <scope>NUCLEOTIDE SEQUENCE [LARGE SCALE GENOMIC DNA]</scope>
    <source>
        <strain evidence="2">Kingella_eburonensis</strain>
    </source>
</reference>
<protein>
    <submittedName>
        <fullName evidence="2">Uncharacterized protein</fullName>
    </submittedName>
</protein>
<gene>
    <name evidence="1" type="ORF">KEBURONENSIS_01636</name>
    <name evidence="2" type="ORF">KEBURONENSIS_01670</name>
</gene>
<dbReference type="AlphaFoldDB" id="A0A238TBZ3"/>
<dbReference type="STRING" id="1522312.GCA_900177895_00188"/>
<evidence type="ECO:0000313" key="3">
    <source>
        <dbReference type="Proteomes" id="UP000215450"/>
    </source>
</evidence>